<dbReference type="Proteomes" id="UP000291022">
    <property type="component" value="Unassembled WGS sequence"/>
</dbReference>
<accession>A0A452RW21</accession>
<name>A0A452RW21_URSAM</name>
<feature type="region of interest" description="Disordered" evidence="1">
    <location>
        <begin position="59"/>
        <end position="113"/>
    </location>
</feature>
<dbReference type="AlphaFoldDB" id="A0A452RW21"/>
<dbReference type="STRING" id="9643.ENSUAMP00000023668"/>
<reference evidence="2" key="3">
    <citation type="submission" date="2025-09" db="UniProtKB">
        <authorList>
            <consortium name="Ensembl"/>
        </authorList>
    </citation>
    <scope>IDENTIFICATION</scope>
</reference>
<evidence type="ECO:0000313" key="3">
    <source>
        <dbReference type="Proteomes" id="UP000291022"/>
    </source>
</evidence>
<feature type="region of interest" description="Disordered" evidence="1">
    <location>
        <begin position="1"/>
        <end position="21"/>
    </location>
</feature>
<sequence length="113" mass="12269">MQPGDRGHMAEGRSRFPPVRFPWGVGGPLLTASSSGLHLKCSLSLSLLLPFASLLAAPPVKGKRKQSEEGDPLDPSVSPQPDGEQSRSQSPVHPELTCGKSTKQWRSWGPMRW</sequence>
<reference evidence="2" key="2">
    <citation type="submission" date="2025-08" db="UniProtKB">
        <authorList>
            <consortium name="Ensembl"/>
        </authorList>
    </citation>
    <scope>IDENTIFICATION</scope>
</reference>
<dbReference type="Ensembl" id="ENSUAMT00000026432.1">
    <property type="protein sequence ID" value="ENSUAMP00000023668.1"/>
    <property type="gene ID" value="ENSUAMG00000018540.1"/>
</dbReference>
<evidence type="ECO:0000256" key="1">
    <source>
        <dbReference type="SAM" id="MobiDB-lite"/>
    </source>
</evidence>
<feature type="compositionally biased region" description="Basic and acidic residues" evidence="1">
    <location>
        <begin position="1"/>
        <end position="14"/>
    </location>
</feature>
<keyword evidence="3" id="KW-1185">Reference proteome</keyword>
<evidence type="ECO:0000313" key="2">
    <source>
        <dbReference type="Ensembl" id="ENSUAMP00000023668.1"/>
    </source>
</evidence>
<proteinExistence type="predicted"/>
<reference evidence="3" key="1">
    <citation type="submission" date="2016-06" db="EMBL/GenBank/DDBJ databases">
        <title>De novo assembly and RNA-Seq shows season-dependent expression and editing in black bear kidneys.</title>
        <authorList>
            <person name="Korstanje R."/>
            <person name="Srivastava A."/>
            <person name="Sarsani V.K."/>
            <person name="Sheehan S.M."/>
            <person name="Seger R.L."/>
            <person name="Barter M.E."/>
            <person name="Lindqvist C."/>
            <person name="Brody L.C."/>
            <person name="Mullikin J.C."/>
        </authorList>
    </citation>
    <scope>NUCLEOTIDE SEQUENCE [LARGE SCALE GENOMIC DNA]</scope>
</reference>
<organism evidence="2 3">
    <name type="scientific">Ursus americanus</name>
    <name type="common">American black bear</name>
    <name type="synonym">Euarctos americanus</name>
    <dbReference type="NCBI Taxonomy" id="9643"/>
    <lineage>
        <taxon>Eukaryota</taxon>
        <taxon>Metazoa</taxon>
        <taxon>Chordata</taxon>
        <taxon>Craniata</taxon>
        <taxon>Vertebrata</taxon>
        <taxon>Euteleostomi</taxon>
        <taxon>Mammalia</taxon>
        <taxon>Eutheria</taxon>
        <taxon>Laurasiatheria</taxon>
        <taxon>Carnivora</taxon>
        <taxon>Caniformia</taxon>
        <taxon>Ursidae</taxon>
        <taxon>Ursus</taxon>
    </lineage>
</organism>
<protein>
    <submittedName>
        <fullName evidence="2">Uncharacterized protein</fullName>
    </submittedName>
</protein>